<organism evidence="1 2">
    <name type="scientific">Trachipleistophora hominis</name>
    <name type="common">Microsporidian parasite</name>
    <dbReference type="NCBI Taxonomy" id="72359"/>
    <lineage>
        <taxon>Eukaryota</taxon>
        <taxon>Fungi</taxon>
        <taxon>Fungi incertae sedis</taxon>
        <taxon>Microsporidia</taxon>
        <taxon>Pleistophoridae</taxon>
        <taxon>Trachipleistophora</taxon>
    </lineage>
</organism>
<keyword evidence="2" id="KW-1185">Reference proteome</keyword>
<protein>
    <submittedName>
        <fullName evidence="1">Uncharacterized protein</fullName>
    </submittedName>
</protein>
<evidence type="ECO:0000313" key="2">
    <source>
        <dbReference type="Proteomes" id="UP000011185"/>
    </source>
</evidence>
<dbReference type="VEuPathDB" id="MicrosporidiaDB:THOM_3233"/>
<name>L7JQW4_TRAHO</name>
<dbReference type="HOGENOM" id="CLU_3242460_0_0_1"/>
<dbReference type="Proteomes" id="UP000011185">
    <property type="component" value="Unassembled WGS sequence"/>
</dbReference>
<dbReference type="AlphaFoldDB" id="L7JQW4"/>
<dbReference type="EMBL" id="JH994100">
    <property type="protein sequence ID" value="ELQ73858.1"/>
    <property type="molecule type" value="Genomic_DNA"/>
</dbReference>
<accession>L7JQW4</accession>
<reference evidence="1 2" key="1">
    <citation type="journal article" date="2012" name="PLoS Pathog.">
        <title>The genome of the obligate intracellular parasite Trachipleistophora hominis: new insights into microsporidian genome dynamics and reductive evolution.</title>
        <authorList>
            <person name="Heinz E."/>
            <person name="Williams T.A."/>
            <person name="Nakjang S."/>
            <person name="Noel C.J."/>
            <person name="Swan D.C."/>
            <person name="Goldberg A.V."/>
            <person name="Harris S.R."/>
            <person name="Weinmaier T."/>
            <person name="Markert S."/>
            <person name="Becher D."/>
            <person name="Bernhardt J."/>
            <person name="Dagan T."/>
            <person name="Hacker C."/>
            <person name="Lucocq J.M."/>
            <person name="Schweder T."/>
            <person name="Rattei T."/>
            <person name="Hall N."/>
            <person name="Hirt R.P."/>
            <person name="Embley T.M."/>
        </authorList>
    </citation>
    <scope>NUCLEOTIDE SEQUENCE [LARGE SCALE GENOMIC DNA]</scope>
</reference>
<dbReference type="InParanoid" id="L7JQW4"/>
<gene>
    <name evidence="1" type="ORF">THOM_3233</name>
</gene>
<evidence type="ECO:0000313" key="1">
    <source>
        <dbReference type="EMBL" id="ELQ73858.1"/>
    </source>
</evidence>
<sequence>MNSTTHQRFIGTYVMYPEVVLHKLYGHEQRNSPEIHWHIRDVS</sequence>
<proteinExistence type="predicted"/>